<keyword evidence="2" id="KW-1185">Reference proteome</keyword>
<organism evidence="1 2">
    <name type="scientific">Lipomyces orientalis</name>
    <dbReference type="NCBI Taxonomy" id="1233043"/>
    <lineage>
        <taxon>Eukaryota</taxon>
        <taxon>Fungi</taxon>
        <taxon>Dikarya</taxon>
        <taxon>Ascomycota</taxon>
        <taxon>Saccharomycotina</taxon>
        <taxon>Lipomycetes</taxon>
        <taxon>Lipomycetales</taxon>
        <taxon>Lipomycetaceae</taxon>
        <taxon>Lipomyces</taxon>
    </lineage>
</organism>
<reference evidence="2" key="1">
    <citation type="journal article" date="2024" name="Front. Bioeng. Biotechnol.">
        <title>Genome-scale model development and genomic sequencing of the oleaginous clade Lipomyces.</title>
        <authorList>
            <person name="Czajka J.J."/>
            <person name="Han Y."/>
            <person name="Kim J."/>
            <person name="Mondo S.J."/>
            <person name="Hofstad B.A."/>
            <person name="Robles A."/>
            <person name="Haridas S."/>
            <person name="Riley R."/>
            <person name="LaButti K."/>
            <person name="Pangilinan J."/>
            <person name="Andreopoulos W."/>
            <person name="Lipzen A."/>
            <person name="Yan J."/>
            <person name="Wang M."/>
            <person name="Ng V."/>
            <person name="Grigoriev I.V."/>
            <person name="Spatafora J.W."/>
            <person name="Magnuson J.K."/>
            <person name="Baker S.E."/>
            <person name="Pomraning K.R."/>
        </authorList>
    </citation>
    <scope>NUCLEOTIDE SEQUENCE [LARGE SCALE GENOMIC DNA]</scope>
    <source>
        <strain evidence="2">CBS 10300</strain>
    </source>
</reference>
<evidence type="ECO:0000313" key="2">
    <source>
        <dbReference type="Proteomes" id="UP001489719"/>
    </source>
</evidence>
<evidence type="ECO:0000313" key="1">
    <source>
        <dbReference type="EMBL" id="KAK9320278.1"/>
    </source>
</evidence>
<accession>A0ACC3TGG1</accession>
<protein>
    <submittedName>
        <fullName evidence="1">Uracil-DNA glycosylase-like protein</fullName>
    </submittedName>
</protein>
<dbReference type="EMBL" id="MU970136">
    <property type="protein sequence ID" value="KAK9320278.1"/>
    <property type="molecule type" value="Genomic_DNA"/>
</dbReference>
<name>A0ACC3TGG1_9ASCO</name>
<gene>
    <name evidence="1" type="ORF">V1517DRAFT_8390</name>
</gene>
<comment type="caution">
    <text evidence="1">The sequence shown here is derived from an EMBL/GenBank/DDBJ whole genome shotgun (WGS) entry which is preliminary data.</text>
</comment>
<sequence>MSDRELDLGTKPLQDEVVSELTRLISFNGNLEQDFYPRPSETNGLTPFAQDLTPTMRSGTKRRMIEEVHTRRVTRSSKSRYLSAASSVVSSPRKGSPAFRNNGNDATGSSLPNNLRDSIPHNLILLLVGLNPGIMTGVTGWAYAHPSNLYWKLLHSSAITSIRHPPSDTYRLPELYSVGNTNIVSRPTKNGSQLSRREMDEGVPILEQKIREKKPEAVAIVGKSIWESIWRVRKGRAILKAEFHYGWQDESENMGRINGPVGNEAEWKGARVFVTTTTSGLAAGMRPEEKEAVWKVLGSWVKERREQRKRVEQERGQSIDEVG</sequence>
<dbReference type="Proteomes" id="UP001489719">
    <property type="component" value="Unassembled WGS sequence"/>
</dbReference>
<proteinExistence type="predicted"/>